<proteinExistence type="predicted"/>
<keyword evidence="1" id="KW-1133">Transmembrane helix</keyword>
<dbReference type="OrthoDB" id="3544065at2"/>
<evidence type="ECO:0000313" key="3">
    <source>
        <dbReference type="Proteomes" id="UP000240542"/>
    </source>
</evidence>
<dbReference type="RefSeq" id="WP_106585771.1">
    <property type="nucleotide sequence ID" value="NZ_PYGA01000022.1"/>
</dbReference>
<gene>
    <name evidence="2" type="ORF">CLV63_1227</name>
</gene>
<evidence type="ECO:0000256" key="1">
    <source>
        <dbReference type="SAM" id="Phobius"/>
    </source>
</evidence>
<dbReference type="Proteomes" id="UP000240542">
    <property type="component" value="Unassembled WGS sequence"/>
</dbReference>
<evidence type="ECO:0000313" key="2">
    <source>
        <dbReference type="EMBL" id="PSK90473.1"/>
    </source>
</evidence>
<dbReference type="EMBL" id="PYGA01000022">
    <property type="protein sequence ID" value="PSK90473.1"/>
    <property type="molecule type" value="Genomic_DNA"/>
</dbReference>
<organism evidence="2 3">
    <name type="scientific">Murinocardiopsis flavida</name>
    <dbReference type="NCBI Taxonomy" id="645275"/>
    <lineage>
        <taxon>Bacteria</taxon>
        <taxon>Bacillati</taxon>
        <taxon>Actinomycetota</taxon>
        <taxon>Actinomycetes</taxon>
        <taxon>Streptosporangiales</taxon>
        <taxon>Nocardiopsidaceae</taxon>
        <taxon>Murinocardiopsis</taxon>
    </lineage>
</organism>
<name>A0A2P8CZT2_9ACTN</name>
<dbReference type="AlphaFoldDB" id="A0A2P8CZT2"/>
<accession>A0A2P8CZT2</accession>
<protein>
    <submittedName>
        <fullName evidence="2">Uncharacterized protein</fullName>
    </submittedName>
</protein>
<reference evidence="2 3" key="1">
    <citation type="submission" date="2018-03" db="EMBL/GenBank/DDBJ databases">
        <title>Genomic Encyclopedia of Archaeal and Bacterial Type Strains, Phase II (KMG-II): from individual species to whole genera.</title>
        <authorList>
            <person name="Goeker M."/>
        </authorList>
    </citation>
    <scope>NUCLEOTIDE SEQUENCE [LARGE SCALE GENOMIC DNA]</scope>
    <source>
        <strain evidence="2 3">DSM 45312</strain>
    </source>
</reference>
<comment type="caution">
    <text evidence="2">The sequence shown here is derived from an EMBL/GenBank/DDBJ whole genome shotgun (WGS) entry which is preliminary data.</text>
</comment>
<sequence>MIRALDIAFRIGLALFLLGGIVLVAVQVVGLVAGSAPVIVTAAEAVGPAVYTVAGLTGIIAFIRSYLENWSSGD</sequence>
<keyword evidence="1" id="KW-0472">Membrane</keyword>
<feature type="transmembrane region" description="Helical" evidence="1">
    <location>
        <begin position="49"/>
        <end position="67"/>
    </location>
</feature>
<feature type="transmembrane region" description="Helical" evidence="1">
    <location>
        <begin position="7"/>
        <end position="29"/>
    </location>
</feature>
<keyword evidence="3" id="KW-1185">Reference proteome</keyword>
<keyword evidence="1" id="KW-0812">Transmembrane</keyword>